<protein>
    <submittedName>
        <fullName evidence="1">Uncharacterized protein</fullName>
    </submittedName>
</protein>
<accession>A0A0L8FTF0</accession>
<name>A0A0L8FTF0_OCTBM</name>
<dbReference type="EMBL" id="KQ426863">
    <property type="protein sequence ID" value="KOF67665.1"/>
    <property type="molecule type" value="Genomic_DNA"/>
</dbReference>
<sequence>MQDKVDHLKLHGKWASGSARKKQVLRINNKQEEPITIEGAPVEDVSEFVYLGSKISKSGGSDENITARRLGKPSLFFGRSNVKSVLLYGSETWRATCSNYKKIQTFINKCLQQILHLKWFDRVPNTSLWERANQEPIH</sequence>
<evidence type="ECO:0000313" key="1">
    <source>
        <dbReference type="EMBL" id="KOF67665.1"/>
    </source>
</evidence>
<organism evidence="1">
    <name type="scientific">Octopus bimaculoides</name>
    <name type="common">California two-spotted octopus</name>
    <dbReference type="NCBI Taxonomy" id="37653"/>
    <lineage>
        <taxon>Eukaryota</taxon>
        <taxon>Metazoa</taxon>
        <taxon>Spiralia</taxon>
        <taxon>Lophotrochozoa</taxon>
        <taxon>Mollusca</taxon>
        <taxon>Cephalopoda</taxon>
        <taxon>Coleoidea</taxon>
        <taxon>Octopodiformes</taxon>
        <taxon>Octopoda</taxon>
        <taxon>Incirrata</taxon>
        <taxon>Octopodidae</taxon>
        <taxon>Octopus</taxon>
    </lineage>
</organism>
<dbReference type="PANTHER" id="PTHR47027">
    <property type="entry name" value="REVERSE TRANSCRIPTASE DOMAIN-CONTAINING PROTEIN"/>
    <property type="match status" value="1"/>
</dbReference>
<dbReference type="AlphaFoldDB" id="A0A0L8FTF0"/>
<gene>
    <name evidence="1" type="ORF">OCBIM_22009078mg</name>
</gene>
<proteinExistence type="predicted"/>
<feature type="non-terminal residue" evidence="1">
    <location>
        <position position="138"/>
    </location>
</feature>
<reference evidence="1" key="1">
    <citation type="submission" date="2015-07" db="EMBL/GenBank/DDBJ databases">
        <title>MeaNS - Measles Nucleotide Surveillance Program.</title>
        <authorList>
            <person name="Tran T."/>
            <person name="Druce J."/>
        </authorList>
    </citation>
    <scope>NUCLEOTIDE SEQUENCE</scope>
    <source>
        <strain evidence="1">UCB-OBI-ISO-001</strain>
        <tissue evidence="1">Gonad</tissue>
    </source>
</reference>
<dbReference type="OrthoDB" id="6139357at2759"/>
<dbReference type="PANTHER" id="PTHR47027:SF25">
    <property type="entry name" value="REVERSE TRANSCRIPTASE DOMAIN-CONTAINING PROTEIN"/>
    <property type="match status" value="1"/>
</dbReference>